<dbReference type="InterPro" id="IPR010632">
    <property type="entry name" value="DUF1221"/>
</dbReference>
<protein>
    <recommendedName>
        <fullName evidence="2">Protein kinase domain-containing protein</fullName>
    </recommendedName>
</protein>
<comment type="caution">
    <text evidence="3">The sequence shown here is derived from an EMBL/GenBank/DDBJ whole genome shotgun (WGS) entry which is preliminary data.</text>
</comment>
<name>A0AAN8W8C9_9MAGN</name>
<gene>
    <name evidence="3" type="ORF">RJ641_001358</name>
</gene>
<evidence type="ECO:0000259" key="2">
    <source>
        <dbReference type="PROSITE" id="PS50011"/>
    </source>
</evidence>
<feature type="compositionally biased region" description="Polar residues" evidence="1">
    <location>
        <begin position="671"/>
        <end position="686"/>
    </location>
</feature>
<dbReference type="PROSITE" id="PS50011">
    <property type="entry name" value="PROTEIN_KINASE_DOM"/>
    <property type="match status" value="1"/>
</dbReference>
<keyword evidence="4" id="KW-1185">Reference proteome</keyword>
<dbReference type="Pfam" id="PF06760">
    <property type="entry name" value="DUF1221"/>
    <property type="match status" value="1"/>
</dbReference>
<evidence type="ECO:0000256" key="1">
    <source>
        <dbReference type="SAM" id="MobiDB-lite"/>
    </source>
</evidence>
<dbReference type="PANTHER" id="PTHR23257">
    <property type="entry name" value="SERINE-THREONINE PROTEIN KINASE"/>
    <property type="match status" value="1"/>
</dbReference>
<evidence type="ECO:0000313" key="4">
    <source>
        <dbReference type="Proteomes" id="UP001370490"/>
    </source>
</evidence>
<feature type="compositionally biased region" description="Low complexity" evidence="1">
    <location>
        <begin position="640"/>
        <end position="658"/>
    </location>
</feature>
<sequence>RGVSSHIFKVGMEQFRQIGEVLGGLKALMVLKEDIPINQKQCCLLLDMFDLAFKTIAGEIKQSLRLEEKSTKWKAMEQPLKELIRVFKDGELYIMYCSEVKDWCGKALCLHQNKDCVEFLIHNLLCCFPVVIEAIEIAGEISGLDQDEILKKKLALERQCERDWNDLKLFQWKFGKQYLVSRDICSRLESVWKEDKWRLIESIREKKNSGALSKSERRLGDILLKKLNGLEPFGIKQFPSSTLVDSKDYQVRRRLGSGSEYKEIHWLGESFVLRHFYGEIDPLVPEISSLLLLSHTNVMQHLCGFYDEEKKECFLVMESMSKDLCSHIRENSSPKRRIPFSLPVTVDIMLQIARGMEYLHSQKIYHGDLNPSNILLKARNSSLEGYVHAKIAGFGLTSVISPKSQNTTNQNDANPFIWHAPEVLAEQEEEGTCSSKCTEKADVYSFGMICFQLLTGKLPFEDGHLQGEKMSRNIRAGERPLFSCQIPKYLSNLIKRCWQTEPAQRPSFSSLCRILRFIKRFILMNPDHGLAIPPSPTVDYYDIEAVYAKKFISSSSPDVGSVSQIPFELFAFRLMEKERNSPNLVEKKWERETASEAICREASSLMEDFVPPLCDKLSVCSEVVGKRGSPTRRSSDMKASRTLGSPPRTPRTPRVATSQRSSPLNPCGRSMSMSNVTKPARQSATVMSPGRAMVISPARRIRRSGHASASASDSELLQ</sequence>
<evidence type="ECO:0000313" key="3">
    <source>
        <dbReference type="EMBL" id="KAK6947885.1"/>
    </source>
</evidence>
<dbReference type="EMBL" id="JBAMMX010000001">
    <property type="protein sequence ID" value="KAK6947885.1"/>
    <property type="molecule type" value="Genomic_DNA"/>
</dbReference>
<dbReference type="InterPro" id="IPR050167">
    <property type="entry name" value="Ser_Thr_protein_kinase"/>
</dbReference>
<dbReference type="GO" id="GO:0005737">
    <property type="term" value="C:cytoplasm"/>
    <property type="evidence" value="ECO:0007669"/>
    <property type="project" value="TreeGrafter"/>
</dbReference>
<feature type="region of interest" description="Disordered" evidence="1">
    <location>
        <begin position="625"/>
        <end position="718"/>
    </location>
</feature>
<feature type="domain" description="Protein kinase" evidence="2">
    <location>
        <begin position="249"/>
        <end position="518"/>
    </location>
</feature>
<organism evidence="3 4">
    <name type="scientific">Dillenia turbinata</name>
    <dbReference type="NCBI Taxonomy" id="194707"/>
    <lineage>
        <taxon>Eukaryota</taxon>
        <taxon>Viridiplantae</taxon>
        <taxon>Streptophyta</taxon>
        <taxon>Embryophyta</taxon>
        <taxon>Tracheophyta</taxon>
        <taxon>Spermatophyta</taxon>
        <taxon>Magnoliopsida</taxon>
        <taxon>eudicotyledons</taxon>
        <taxon>Gunneridae</taxon>
        <taxon>Pentapetalae</taxon>
        <taxon>Dilleniales</taxon>
        <taxon>Dilleniaceae</taxon>
        <taxon>Dillenia</taxon>
    </lineage>
</organism>
<dbReference type="PANTHER" id="PTHR23257:SF969">
    <property type="entry name" value="INTEGRIN-LINKED PROTEIN KINASE"/>
    <property type="match status" value="1"/>
</dbReference>
<dbReference type="Proteomes" id="UP001370490">
    <property type="component" value="Unassembled WGS sequence"/>
</dbReference>
<reference evidence="3 4" key="1">
    <citation type="submission" date="2023-12" db="EMBL/GenBank/DDBJ databases">
        <title>A high-quality genome assembly for Dillenia turbinata (Dilleniales).</title>
        <authorList>
            <person name="Chanderbali A."/>
        </authorList>
    </citation>
    <scope>NUCLEOTIDE SEQUENCE [LARGE SCALE GENOMIC DNA]</scope>
    <source>
        <strain evidence="3">LSX21</strain>
        <tissue evidence="3">Leaf</tissue>
    </source>
</reference>
<dbReference type="InterPro" id="IPR001245">
    <property type="entry name" value="Ser-Thr/Tyr_kinase_cat_dom"/>
</dbReference>
<dbReference type="InterPro" id="IPR011009">
    <property type="entry name" value="Kinase-like_dom_sf"/>
</dbReference>
<dbReference type="GO" id="GO:0005524">
    <property type="term" value="F:ATP binding"/>
    <property type="evidence" value="ECO:0007669"/>
    <property type="project" value="InterPro"/>
</dbReference>
<dbReference type="Gene3D" id="1.10.510.10">
    <property type="entry name" value="Transferase(Phosphotransferase) domain 1"/>
    <property type="match status" value="1"/>
</dbReference>
<proteinExistence type="predicted"/>
<dbReference type="GO" id="GO:0007165">
    <property type="term" value="P:signal transduction"/>
    <property type="evidence" value="ECO:0007669"/>
    <property type="project" value="TreeGrafter"/>
</dbReference>
<dbReference type="GO" id="GO:0004672">
    <property type="term" value="F:protein kinase activity"/>
    <property type="evidence" value="ECO:0007669"/>
    <property type="project" value="InterPro"/>
</dbReference>
<dbReference type="SUPFAM" id="SSF56112">
    <property type="entry name" value="Protein kinase-like (PK-like)"/>
    <property type="match status" value="1"/>
</dbReference>
<dbReference type="Pfam" id="PF07714">
    <property type="entry name" value="PK_Tyr_Ser-Thr"/>
    <property type="match status" value="1"/>
</dbReference>
<dbReference type="InterPro" id="IPR000719">
    <property type="entry name" value="Prot_kinase_dom"/>
</dbReference>
<accession>A0AAN8W8C9</accession>
<feature type="non-terminal residue" evidence="3">
    <location>
        <position position="1"/>
    </location>
</feature>
<dbReference type="AlphaFoldDB" id="A0AAN8W8C9"/>
<dbReference type="FunFam" id="1.10.510.10:FF:000778">
    <property type="entry name" value="Kinase family protein"/>
    <property type="match status" value="1"/>
</dbReference>
<feature type="compositionally biased region" description="Polar residues" evidence="1">
    <location>
        <begin position="707"/>
        <end position="718"/>
    </location>
</feature>